<dbReference type="Proteomes" id="UP000240493">
    <property type="component" value="Unassembled WGS sequence"/>
</dbReference>
<evidence type="ECO:0000313" key="3">
    <source>
        <dbReference type="Proteomes" id="UP000240493"/>
    </source>
</evidence>
<keyword evidence="3" id="KW-1185">Reference proteome</keyword>
<proteinExistence type="predicted"/>
<feature type="region of interest" description="Disordered" evidence="1">
    <location>
        <begin position="1"/>
        <end position="20"/>
    </location>
</feature>
<reference evidence="2 3" key="1">
    <citation type="submission" date="2016-07" db="EMBL/GenBank/DDBJ databases">
        <title>Multiple horizontal gene transfer events from other fungi enriched the ability of initially mycotrophic Trichoderma (Ascomycota) to feed on dead plant biomass.</title>
        <authorList>
            <consortium name="DOE Joint Genome Institute"/>
            <person name="Aerts A."/>
            <person name="Atanasova L."/>
            <person name="Chenthamara K."/>
            <person name="Zhang J."/>
            <person name="Grujic M."/>
            <person name="Henrissat B."/>
            <person name="Kuo A."/>
            <person name="Salamov A."/>
            <person name="Lipzen A."/>
            <person name="Labutti K."/>
            <person name="Barry K."/>
            <person name="Miao Y."/>
            <person name="Rahimi M.J."/>
            <person name="Shen Q."/>
            <person name="Grigoriev I.V."/>
            <person name="Kubicek C.P."/>
            <person name="Druzhinina I.S."/>
        </authorList>
    </citation>
    <scope>NUCLEOTIDE SEQUENCE [LARGE SCALE GENOMIC DNA]</scope>
    <source>
        <strain evidence="2 3">CBS 433.97</strain>
    </source>
</reference>
<dbReference type="AlphaFoldDB" id="A0A2T3ZBB0"/>
<evidence type="ECO:0000256" key="1">
    <source>
        <dbReference type="SAM" id="MobiDB-lite"/>
    </source>
</evidence>
<evidence type="ECO:0000313" key="2">
    <source>
        <dbReference type="EMBL" id="PTB42072.1"/>
    </source>
</evidence>
<sequence>MHRAMALTRGAALPSASHSQRCHGNALCPSVVPAALARRRRQLFVGQSLVPSHRGNAEKRTSSCVHALLQSRLMQQPNPASAIRCNTTQPCFRQTASVSCSFSY</sequence>
<organism evidence="2 3">
    <name type="scientific">Trichoderma asperellum (strain ATCC 204424 / CBS 433.97 / NBRC 101777)</name>
    <dbReference type="NCBI Taxonomy" id="1042311"/>
    <lineage>
        <taxon>Eukaryota</taxon>
        <taxon>Fungi</taxon>
        <taxon>Dikarya</taxon>
        <taxon>Ascomycota</taxon>
        <taxon>Pezizomycotina</taxon>
        <taxon>Sordariomycetes</taxon>
        <taxon>Hypocreomycetidae</taxon>
        <taxon>Hypocreales</taxon>
        <taxon>Hypocreaceae</taxon>
        <taxon>Trichoderma</taxon>
    </lineage>
</organism>
<gene>
    <name evidence="2" type="ORF">M441DRAFT_382320</name>
</gene>
<name>A0A2T3ZBB0_TRIA4</name>
<accession>A0A2T3ZBB0</accession>
<protein>
    <submittedName>
        <fullName evidence="2">Uncharacterized protein</fullName>
    </submittedName>
</protein>
<dbReference type="EMBL" id="KZ679260">
    <property type="protein sequence ID" value="PTB42072.1"/>
    <property type="molecule type" value="Genomic_DNA"/>
</dbReference>